<organism evidence="4 5">
    <name type="scientific">Acinetobacter halotolerans</name>
    <dbReference type="NCBI Taxonomy" id="1752076"/>
    <lineage>
        <taxon>Bacteria</taxon>
        <taxon>Pseudomonadati</taxon>
        <taxon>Pseudomonadota</taxon>
        <taxon>Gammaproteobacteria</taxon>
        <taxon>Moraxellales</taxon>
        <taxon>Moraxellaceae</taxon>
        <taxon>Acinetobacter</taxon>
    </lineage>
</organism>
<feature type="region of interest" description="Disordered" evidence="1">
    <location>
        <begin position="54"/>
        <end position="74"/>
    </location>
</feature>
<evidence type="ECO:0000313" key="5">
    <source>
        <dbReference type="Proteomes" id="UP000292110"/>
    </source>
</evidence>
<sequence>MMKTSKQVWTQRIYAVFILLFTTLCFQHTVWAEQATATDQSDVLIAGKIIQEQQKNQSTAPASSNDTAPDLPKVADDMAEGESIRGLPTLNQPVIDQANILSATETQQLNQKILSLYQQGKAQIGVIIVPTTGQEAIFDFALRTGEKWQLGSAKRDNGLLIAIAVNDRNIQILTGYGLEGVLPDVVLSRIIRNQITPAFKQGQYAQGIAAGLDEITRIVNLDPEVAQQAAQELKERHEQALHQQQAKENSLSMALFILIAGVVGSLIVGKRLSASTAGVAAAVAGLVNGAGVLMSLLLGIGVFFLLITSLAQLIFQAFLSGGGRGGGGFGGGSGGGYRGGGGGFGGGGASGSW</sequence>
<dbReference type="Proteomes" id="UP000292110">
    <property type="component" value="Unassembled WGS sequence"/>
</dbReference>
<feature type="domain" description="TPM" evidence="3">
    <location>
        <begin position="94"/>
        <end position="217"/>
    </location>
</feature>
<dbReference type="InterPro" id="IPR007621">
    <property type="entry name" value="TPM_dom"/>
</dbReference>
<dbReference type="RefSeq" id="WP_130160857.1">
    <property type="nucleotide sequence ID" value="NZ_SGIM01000001.1"/>
</dbReference>
<keyword evidence="2" id="KW-0472">Membrane</keyword>
<evidence type="ECO:0000259" key="3">
    <source>
        <dbReference type="Pfam" id="PF04536"/>
    </source>
</evidence>
<keyword evidence="2" id="KW-0812">Transmembrane</keyword>
<dbReference type="PANTHER" id="PTHR30373:SF2">
    <property type="entry name" value="UPF0603 PROTEIN YGCG"/>
    <property type="match status" value="1"/>
</dbReference>
<dbReference type="Pfam" id="PF04536">
    <property type="entry name" value="TPM_phosphatase"/>
    <property type="match status" value="1"/>
</dbReference>
<comment type="caution">
    <text evidence="4">The sequence shown here is derived from an EMBL/GenBank/DDBJ whole genome shotgun (WGS) entry which is preliminary data.</text>
</comment>
<reference evidence="4 5" key="1">
    <citation type="submission" date="2019-02" db="EMBL/GenBank/DDBJ databases">
        <title>The draft genome of Acinetobacter halotolerans strain JCM 31009.</title>
        <authorList>
            <person name="Qin J."/>
            <person name="Feng Y."/>
            <person name="Nemec A."/>
            <person name="Zong Z."/>
        </authorList>
    </citation>
    <scope>NUCLEOTIDE SEQUENCE [LARGE SCALE GENOMIC DNA]</scope>
    <source>
        <strain evidence="4 5">JCM 31009</strain>
    </source>
</reference>
<name>A0A4V2DBD3_9GAMM</name>
<dbReference type="Gene3D" id="3.10.310.50">
    <property type="match status" value="1"/>
</dbReference>
<keyword evidence="2" id="KW-1133">Transmembrane helix</keyword>
<evidence type="ECO:0000256" key="1">
    <source>
        <dbReference type="SAM" id="MobiDB-lite"/>
    </source>
</evidence>
<accession>A0A4V2DBD3</accession>
<feature type="transmembrane region" description="Helical" evidence="2">
    <location>
        <begin position="281"/>
        <end position="307"/>
    </location>
</feature>
<evidence type="ECO:0000256" key="2">
    <source>
        <dbReference type="SAM" id="Phobius"/>
    </source>
</evidence>
<dbReference type="AlphaFoldDB" id="A0A4V2DBD3"/>
<feature type="compositionally biased region" description="Polar residues" evidence="1">
    <location>
        <begin position="54"/>
        <end position="67"/>
    </location>
</feature>
<evidence type="ECO:0000313" key="4">
    <source>
        <dbReference type="EMBL" id="RZF56916.1"/>
    </source>
</evidence>
<feature type="transmembrane region" description="Helical" evidence="2">
    <location>
        <begin position="251"/>
        <end position="269"/>
    </location>
</feature>
<dbReference type="EMBL" id="SGIM01000001">
    <property type="protein sequence ID" value="RZF56916.1"/>
    <property type="molecule type" value="Genomic_DNA"/>
</dbReference>
<gene>
    <name evidence="4" type="ORF">EXE30_01295</name>
</gene>
<keyword evidence="5" id="KW-1185">Reference proteome</keyword>
<proteinExistence type="predicted"/>
<protein>
    <submittedName>
        <fullName evidence="4">TPM domain-containing protein</fullName>
    </submittedName>
</protein>
<dbReference type="PANTHER" id="PTHR30373">
    <property type="entry name" value="UPF0603 PROTEIN YGCG"/>
    <property type="match status" value="1"/>
</dbReference>